<proteinExistence type="predicted"/>
<reference evidence="1 2" key="1">
    <citation type="journal article" date="2012" name="J. Bacteriol.">
        <title>Whole-Genome Sequences of Borrelia bissettii, Borrelia valaisiana, and Borrelia spielmanii.</title>
        <authorList>
            <person name="Schutzer S.E."/>
            <person name="Fraser-Liggett C.M."/>
            <person name="Qiu W.G."/>
            <person name="Kraiczy P."/>
            <person name="Mongodin E.F."/>
            <person name="Dunn J.J."/>
            <person name="Luft B.J."/>
            <person name="Casjens S.R."/>
        </authorList>
    </citation>
    <scope>NUCLEOTIDE SEQUENCE [LARGE SCALE GENOMIC DNA]</scope>
    <source>
        <strain evidence="1 2">VS116</strain>
        <plasmid evidence="1">VS116_lp28-3</plasmid>
    </source>
</reference>
<evidence type="ECO:0000313" key="2">
    <source>
        <dbReference type="Proteomes" id="UP000006163"/>
    </source>
</evidence>
<accession>C0R932</accession>
<organism evidence="1 2">
    <name type="scientific">Borreliella valaisiana VS116</name>
    <dbReference type="NCBI Taxonomy" id="445987"/>
    <lineage>
        <taxon>Bacteria</taxon>
        <taxon>Pseudomonadati</taxon>
        <taxon>Spirochaetota</taxon>
        <taxon>Spirochaetia</taxon>
        <taxon>Spirochaetales</taxon>
        <taxon>Borreliaceae</taxon>
        <taxon>Borreliella</taxon>
    </lineage>
</organism>
<geneLocation type="plasmid" evidence="1 2">
    <name>VS116_lp28-3</name>
</geneLocation>
<name>C0R932_BORVA</name>
<dbReference type="REBASE" id="20335">
    <property type="entry name" value="BvaVSORF117P"/>
</dbReference>
<sequence>MIQSSDNIVKEITKDLKDNKDNVYQGIELNINQIKKLSAIQKSIIEFKSNEEFNLIRKMFNSFSVLNEAYIDFKEGLHLIKYKALFKEYSSENFIFLYQGSNICQFNSRFFQNKDAKESSKLLWIAKEYLKKLLNENDQHQTERILYRKIASNTNERTMISTFSPKNCYCVNSIYINCEKVPISIFKKLFIISVFNSLAFDFIIRRFVDSNATKSCLY</sequence>
<dbReference type="AlphaFoldDB" id="C0R932"/>
<gene>
    <name evidence="1" type="ORF">BVAVS116_H0117</name>
</gene>
<evidence type="ECO:0000313" key="1">
    <source>
        <dbReference type="EMBL" id="ACN52993.1"/>
    </source>
</evidence>
<keyword evidence="2" id="KW-1185">Reference proteome</keyword>
<protein>
    <submittedName>
        <fullName evidence="1">Uncharacterized protein</fullName>
    </submittedName>
</protein>
<dbReference type="Proteomes" id="UP000006163">
    <property type="component" value="Plasmid VS116_lp28-3"/>
</dbReference>
<dbReference type="EMBL" id="CP001440">
    <property type="protein sequence ID" value="ACN52993.1"/>
    <property type="molecule type" value="Genomic_DNA"/>
</dbReference>
<dbReference type="HOGENOM" id="CLU_1178424_0_0_12"/>
<keyword evidence="1" id="KW-0614">Plasmid</keyword>